<sequence>MSKVTLYEFIAEFDRLRAQAQVAANCARSYEAINRLSEKEISDLFGVINDHLNAMKRCTSMLIAIDCGLTVIDRYKEDGEPFNMFSSNLQTLENYSESGNEE</sequence>
<gene>
    <name evidence="1" type="ORF">FOF44_09835</name>
</gene>
<accession>A0A557P6A7</accession>
<organism evidence="1 2">
    <name type="scientific">Vibrio algivorus</name>
    <dbReference type="NCBI Taxonomy" id="1667024"/>
    <lineage>
        <taxon>Bacteria</taxon>
        <taxon>Pseudomonadati</taxon>
        <taxon>Pseudomonadota</taxon>
        <taxon>Gammaproteobacteria</taxon>
        <taxon>Vibrionales</taxon>
        <taxon>Vibrionaceae</taxon>
        <taxon>Vibrio</taxon>
    </lineage>
</organism>
<dbReference type="AlphaFoldDB" id="A0A557P6A7"/>
<comment type="caution">
    <text evidence="1">The sequence shown here is derived from an EMBL/GenBank/DDBJ whole genome shotgun (WGS) entry which is preliminary data.</text>
</comment>
<evidence type="ECO:0000313" key="2">
    <source>
        <dbReference type="Proteomes" id="UP000319828"/>
    </source>
</evidence>
<dbReference type="RefSeq" id="WP_144388224.1">
    <property type="nucleotide sequence ID" value="NZ_CANNCB010000006.1"/>
</dbReference>
<dbReference type="Proteomes" id="UP000319828">
    <property type="component" value="Unassembled WGS sequence"/>
</dbReference>
<evidence type="ECO:0000313" key="1">
    <source>
        <dbReference type="EMBL" id="TVO36202.1"/>
    </source>
</evidence>
<name>A0A557P6A7_9VIBR</name>
<reference evidence="1 2" key="1">
    <citation type="submission" date="2019-07" db="EMBL/GenBank/DDBJ databases">
        <title>The draft genome sequence of Vibrio algivorus M1486.</title>
        <authorList>
            <person name="Meng X."/>
        </authorList>
    </citation>
    <scope>NUCLEOTIDE SEQUENCE [LARGE SCALE GENOMIC DNA]</scope>
    <source>
        <strain evidence="1 2">M1486</strain>
    </source>
</reference>
<dbReference type="EMBL" id="VMKJ01000018">
    <property type="protein sequence ID" value="TVO36202.1"/>
    <property type="molecule type" value="Genomic_DNA"/>
</dbReference>
<protein>
    <submittedName>
        <fullName evidence="1">Uncharacterized protein</fullName>
    </submittedName>
</protein>
<proteinExistence type="predicted"/>